<dbReference type="PANTHER" id="PTHR11595:SF21">
    <property type="entry name" value="ELONGATION FACTOR 1-BETA"/>
    <property type="match status" value="1"/>
</dbReference>
<dbReference type="Proteomes" id="UP000663879">
    <property type="component" value="Unassembled WGS sequence"/>
</dbReference>
<evidence type="ECO:0000259" key="6">
    <source>
        <dbReference type="SMART" id="SM01182"/>
    </source>
</evidence>
<evidence type="ECO:0000313" key="8">
    <source>
        <dbReference type="Proteomes" id="UP000663879"/>
    </source>
</evidence>
<keyword evidence="3 4" id="KW-0648">Protein biosynthesis</keyword>
<dbReference type="GO" id="GO:0005853">
    <property type="term" value="C:eukaryotic translation elongation factor 1 complex"/>
    <property type="evidence" value="ECO:0007669"/>
    <property type="project" value="InterPro"/>
</dbReference>
<dbReference type="GO" id="GO:0003746">
    <property type="term" value="F:translation elongation factor activity"/>
    <property type="evidence" value="ECO:0007669"/>
    <property type="project" value="UniProtKB-KW"/>
</dbReference>
<evidence type="ECO:0008006" key="9">
    <source>
        <dbReference type="Google" id="ProtNLM"/>
    </source>
</evidence>
<dbReference type="InterPro" id="IPR014717">
    <property type="entry name" value="Transl_elong_EF1B/ribsomal_bS6"/>
</dbReference>
<evidence type="ECO:0000256" key="2">
    <source>
        <dbReference type="ARBA" id="ARBA00022768"/>
    </source>
</evidence>
<dbReference type="Pfam" id="PF10587">
    <property type="entry name" value="EF-1_beta_acid"/>
    <property type="match status" value="1"/>
</dbReference>
<evidence type="ECO:0000256" key="1">
    <source>
        <dbReference type="ARBA" id="ARBA00007411"/>
    </source>
</evidence>
<dbReference type="Pfam" id="PF00736">
    <property type="entry name" value="EF1_GNE"/>
    <property type="match status" value="1"/>
</dbReference>
<dbReference type="InterPro" id="IPR001326">
    <property type="entry name" value="Transl_elong_EF1B_B/D_CS"/>
</dbReference>
<organism evidence="7 8">
    <name type="scientific">Brachionus calyciflorus</name>
    <dbReference type="NCBI Taxonomy" id="104777"/>
    <lineage>
        <taxon>Eukaryota</taxon>
        <taxon>Metazoa</taxon>
        <taxon>Spiralia</taxon>
        <taxon>Gnathifera</taxon>
        <taxon>Rotifera</taxon>
        <taxon>Eurotatoria</taxon>
        <taxon>Monogononta</taxon>
        <taxon>Pseudotrocha</taxon>
        <taxon>Ploima</taxon>
        <taxon>Brachionidae</taxon>
        <taxon>Brachionus</taxon>
    </lineage>
</organism>
<gene>
    <name evidence="7" type="ORF">OXX778_LOCUS5617</name>
</gene>
<dbReference type="SMART" id="SM01182">
    <property type="entry name" value="EF-1_beta_acid"/>
    <property type="match status" value="1"/>
</dbReference>
<dbReference type="EMBL" id="CAJNOC010000624">
    <property type="protein sequence ID" value="CAF0784044.1"/>
    <property type="molecule type" value="Genomic_DNA"/>
</dbReference>
<comment type="similarity">
    <text evidence="1 4">Belongs to the EF-1-beta/EF-1-delta family.</text>
</comment>
<feature type="domain" description="Elongation factor 1 beta central acidic region eukaryote" evidence="6">
    <location>
        <begin position="93"/>
        <end position="119"/>
    </location>
</feature>
<evidence type="ECO:0000259" key="5">
    <source>
        <dbReference type="SMART" id="SM00888"/>
    </source>
</evidence>
<keyword evidence="2 4" id="KW-0251">Elongation factor</keyword>
<keyword evidence="8" id="KW-1185">Reference proteome</keyword>
<dbReference type="FunFam" id="3.30.70.60:FF:000001">
    <property type="entry name" value="Elongation factor 1-beta 1 like"/>
    <property type="match status" value="1"/>
</dbReference>
<dbReference type="SUPFAM" id="SSF54984">
    <property type="entry name" value="eEF-1beta-like"/>
    <property type="match status" value="1"/>
</dbReference>
<dbReference type="CDD" id="cd00292">
    <property type="entry name" value="EF1B"/>
    <property type="match status" value="1"/>
</dbReference>
<evidence type="ECO:0000256" key="4">
    <source>
        <dbReference type="RuleBase" id="RU003791"/>
    </source>
</evidence>
<feature type="domain" description="Translation elongation factor EF1B beta/delta subunit guanine nucleotide exchange" evidence="5">
    <location>
        <begin position="128"/>
        <end position="214"/>
    </location>
</feature>
<dbReference type="InterPro" id="IPR036282">
    <property type="entry name" value="Glutathione-S-Trfase_C_sf"/>
</dbReference>
<reference evidence="7" key="1">
    <citation type="submission" date="2021-02" db="EMBL/GenBank/DDBJ databases">
        <authorList>
            <person name="Nowell W R."/>
        </authorList>
    </citation>
    <scope>NUCLEOTIDE SEQUENCE</scope>
    <source>
        <strain evidence="7">Ploen Becks lab</strain>
    </source>
</reference>
<dbReference type="AlphaFoldDB" id="A0A813RP64"/>
<evidence type="ECO:0000256" key="3">
    <source>
        <dbReference type="ARBA" id="ARBA00022917"/>
    </source>
</evidence>
<comment type="caution">
    <text evidence="7">The sequence shown here is derived from an EMBL/GenBank/DDBJ whole genome shotgun (WGS) entry which is preliminary data.</text>
</comment>
<name>A0A813RP64_9BILA</name>
<dbReference type="InterPro" id="IPR036219">
    <property type="entry name" value="eEF-1beta-like_sf"/>
</dbReference>
<protein>
    <recommendedName>
        <fullName evidence="9">Elongation factor 1-beta</fullName>
    </recommendedName>
</protein>
<dbReference type="SMART" id="SM00888">
    <property type="entry name" value="EF1_GNE"/>
    <property type="match status" value="1"/>
</dbReference>
<proteinExistence type="inferred from homology"/>
<dbReference type="OrthoDB" id="331763at2759"/>
<dbReference type="Gene3D" id="3.30.70.60">
    <property type="match status" value="1"/>
</dbReference>
<dbReference type="PROSITE" id="PS00825">
    <property type="entry name" value="EF1BD_2"/>
    <property type="match status" value="1"/>
</dbReference>
<dbReference type="GO" id="GO:0005829">
    <property type="term" value="C:cytosol"/>
    <property type="evidence" value="ECO:0007669"/>
    <property type="project" value="TreeGrafter"/>
</dbReference>
<evidence type="ECO:0000313" key="7">
    <source>
        <dbReference type="EMBL" id="CAF0784044.1"/>
    </source>
</evidence>
<dbReference type="SUPFAM" id="SSF47616">
    <property type="entry name" value="GST C-terminal domain-like"/>
    <property type="match status" value="1"/>
</dbReference>
<dbReference type="InterPro" id="IPR014038">
    <property type="entry name" value="EF1B_bsu/dsu_GNE"/>
</dbReference>
<accession>A0A813RP64</accession>
<dbReference type="GO" id="GO:0005085">
    <property type="term" value="F:guanyl-nucleotide exchange factor activity"/>
    <property type="evidence" value="ECO:0007669"/>
    <property type="project" value="TreeGrafter"/>
</dbReference>
<dbReference type="PANTHER" id="PTHR11595">
    <property type="entry name" value="EF-HAND AND COILED-COIL DOMAIN-CONTAINING FAMILY MEMBER"/>
    <property type="match status" value="1"/>
</dbReference>
<dbReference type="InterPro" id="IPR049720">
    <property type="entry name" value="EF1B_bsu/dsu"/>
</dbReference>
<dbReference type="InterPro" id="IPR018940">
    <property type="entry name" value="EF-1_beta_acid_region_euk"/>
</dbReference>
<sequence>MSQFGDLKTRAGQQALNSFLESRSYIEGFAPSQADNAVFEALATAPPGDLFHALRFFNHINSFTEAERKAFPGASATPAAAPAAAKNDDDFDLFGSDEEEDAEAARVREERLKAYAEKKAKKPALVAKSCVKLDIKPWDDETDMAEMEKCVRSIEMEGLVWGQFQLAPVAYGLKKLVASCVIEDDKVSTNDLEEKITSFEDYVQSVDIVAFNKL</sequence>